<dbReference type="Pfam" id="PF00534">
    <property type="entry name" value="Glycos_transf_1"/>
    <property type="match status" value="1"/>
</dbReference>
<evidence type="ECO:0000313" key="2">
    <source>
        <dbReference type="EMBL" id="ARS89974.1"/>
    </source>
</evidence>
<keyword evidence="3" id="KW-1185">Reference proteome</keyword>
<dbReference type="SUPFAM" id="SSF53756">
    <property type="entry name" value="UDP-Glycosyltransferase/glycogen phosphorylase"/>
    <property type="match status" value="1"/>
</dbReference>
<dbReference type="PANTHER" id="PTHR45947:SF3">
    <property type="entry name" value="SULFOQUINOVOSYL TRANSFERASE SQD2"/>
    <property type="match status" value="1"/>
</dbReference>
<organism evidence="2 3">
    <name type="scientific">Natrarchaeobaculum aegyptiacum</name>
    <dbReference type="NCBI Taxonomy" id="745377"/>
    <lineage>
        <taxon>Archaea</taxon>
        <taxon>Methanobacteriati</taxon>
        <taxon>Methanobacteriota</taxon>
        <taxon>Stenosarchaea group</taxon>
        <taxon>Halobacteria</taxon>
        <taxon>Halobacteriales</taxon>
        <taxon>Natrialbaceae</taxon>
        <taxon>Natrarchaeobaculum</taxon>
    </lineage>
</organism>
<dbReference type="RefSeq" id="WP_086888352.1">
    <property type="nucleotide sequence ID" value="NZ_CP019893.1"/>
</dbReference>
<evidence type="ECO:0000313" key="3">
    <source>
        <dbReference type="Proteomes" id="UP000250088"/>
    </source>
</evidence>
<dbReference type="GO" id="GO:0016758">
    <property type="term" value="F:hexosyltransferase activity"/>
    <property type="evidence" value="ECO:0007669"/>
    <property type="project" value="TreeGrafter"/>
</dbReference>
<feature type="domain" description="Glycosyl transferase family 1" evidence="1">
    <location>
        <begin position="190"/>
        <end position="349"/>
    </location>
</feature>
<reference evidence="3" key="1">
    <citation type="submission" date="2017-02" db="EMBL/GenBank/DDBJ databases">
        <title>Natronthermophilus aegyptiacus gen. nov.,sp. nov., an aerobic, extremely halophilic alkalithermophilic archaeon isolated from the athalassohaline Wadi An Natrun, Egypt.</title>
        <authorList>
            <person name="Zhao B."/>
        </authorList>
    </citation>
    <scope>NUCLEOTIDE SEQUENCE [LARGE SCALE GENOMIC DNA]</scope>
    <source>
        <strain evidence="3">JW/NM-HA 15</strain>
    </source>
</reference>
<dbReference type="CDD" id="cd03801">
    <property type="entry name" value="GT4_PimA-like"/>
    <property type="match status" value="1"/>
</dbReference>
<evidence type="ECO:0000259" key="1">
    <source>
        <dbReference type="Pfam" id="PF00534"/>
    </source>
</evidence>
<dbReference type="Gene3D" id="3.40.50.2000">
    <property type="entry name" value="Glycogen Phosphorylase B"/>
    <property type="match status" value="2"/>
</dbReference>
<dbReference type="KEGG" id="naj:B1756_09690"/>
<protein>
    <recommendedName>
        <fullName evidence="1">Glycosyl transferase family 1 domain-containing protein</fullName>
    </recommendedName>
</protein>
<proteinExistence type="predicted"/>
<dbReference type="OrthoDB" id="132546at2157"/>
<sequence>MRILVVTSHRPWELTEPLETTDATVSTIQIDPSRSRTQRLRDAYCELTDRFERFEPDVVLLDLYELPGVLTARLAARHDVPLVMRLVGDRTGDLIADRLESAWNAGNYGRYVSWQVSKRLSEEILETATGAIVVSSDLRDRYVDRGVFEDESVAVVPVPFRPEAFDPTANSPATGSGRAESPLPPDVECDELVLTVTNLSFERKFRGVYTALDELEGVLEARPNAHYVVAGGGQYEQALRTTVECAVSADVRERVTVAGFVDDVASLYAAADVFVYVSHLDGYPNAVLEAQGMGLPVVANDAVGMVDQIDHDETGVVADPTESGAIATAVRELLTDDDRRSRIGQAARTRVTEDNSMSSVGAKLLTAVGSVS</sequence>
<dbReference type="AlphaFoldDB" id="A0A2Z2HY60"/>
<dbReference type="Proteomes" id="UP000250088">
    <property type="component" value="Chromosome"/>
</dbReference>
<dbReference type="EMBL" id="CP019893">
    <property type="protein sequence ID" value="ARS89974.1"/>
    <property type="molecule type" value="Genomic_DNA"/>
</dbReference>
<dbReference type="PANTHER" id="PTHR45947">
    <property type="entry name" value="SULFOQUINOVOSYL TRANSFERASE SQD2"/>
    <property type="match status" value="1"/>
</dbReference>
<name>A0A2Z2HY60_9EURY</name>
<dbReference type="GeneID" id="32894351"/>
<dbReference type="InterPro" id="IPR001296">
    <property type="entry name" value="Glyco_trans_1"/>
</dbReference>
<dbReference type="InterPro" id="IPR050194">
    <property type="entry name" value="Glycosyltransferase_grp1"/>
</dbReference>
<gene>
    <name evidence="2" type="ORF">B1756_09690</name>
</gene>
<accession>A0A2Z2HY60</accession>